<organism evidence="1 2">
    <name type="scientific">Pseudooceanicola marinus</name>
    <dbReference type="NCBI Taxonomy" id="396013"/>
    <lineage>
        <taxon>Bacteria</taxon>
        <taxon>Pseudomonadati</taxon>
        <taxon>Pseudomonadota</taxon>
        <taxon>Alphaproteobacteria</taxon>
        <taxon>Rhodobacterales</taxon>
        <taxon>Paracoccaceae</taxon>
        <taxon>Pseudooceanicola</taxon>
    </lineage>
</organism>
<protein>
    <recommendedName>
        <fullName evidence="3">Capsule polysaccharide biosynthesis protein</fullName>
    </recommendedName>
</protein>
<sequence length="318" mass="36859">MDASRDFRLYLSRRLIAEVEARRHAFLAQVSGVLERNGYSVRLCRNDAAAKDAAPDQPGWAMFHMEHPTHDRALVFRKVYHGPFWAIERQAQRWRWPVAQARFPLHRIDPEKAAAFHARWQRRLFGDAPQQARRDGFVYIPLQGRLLEHRNFQDCAPIEMLERVLEAEPARPLLATLHPKETYSAEERAALDDLSRRFPRLQLTERPMADLLAHCDYVVTENSSAAFFGFFFGKPAITFARIDFHHICLGPEDFDRIADHTPGYDRYIWWFWQKMSINAGRPNVEQQIAARLHRLGVPLEIDPADMKKGAPSEAPLSN</sequence>
<dbReference type="Proteomes" id="UP000193963">
    <property type="component" value="Unassembled WGS sequence"/>
</dbReference>
<gene>
    <name evidence="1" type="ORF">PSM7751_03494</name>
</gene>
<accession>A0A1X7A3A5</accession>
<proteinExistence type="predicted"/>
<dbReference type="SUPFAM" id="SSF53756">
    <property type="entry name" value="UDP-Glycosyltransferase/glycogen phosphorylase"/>
    <property type="match status" value="1"/>
</dbReference>
<dbReference type="AlphaFoldDB" id="A0A1X7A3A5"/>
<name>A0A1X7A3A5_9RHOB</name>
<evidence type="ECO:0008006" key="3">
    <source>
        <dbReference type="Google" id="ProtNLM"/>
    </source>
</evidence>
<dbReference type="OrthoDB" id="6713140at2"/>
<keyword evidence="2" id="KW-1185">Reference proteome</keyword>
<evidence type="ECO:0000313" key="1">
    <source>
        <dbReference type="EMBL" id="SLN67480.1"/>
    </source>
</evidence>
<evidence type="ECO:0000313" key="2">
    <source>
        <dbReference type="Proteomes" id="UP000193963"/>
    </source>
</evidence>
<reference evidence="1 2" key="1">
    <citation type="submission" date="2017-03" db="EMBL/GenBank/DDBJ databases">
        <authorList>
            <person name="Afonso C.L."/>
            <person name="Miller P.J."/>
            <person name="Scott M.A."/>
            <person name="Spackman E."/>
            <person name="Goraichik I."/>
            <person name="Dimitrov K.M."/>
            <person name="Suarez D.L."/>
            <person name="Swayne D.E."/>
        </authorList>
    </citation>
    <scope>NUCLEOTIDE SEQUENCE [LARGE SCALE GENOMIC DNA]</scope>
    <source>
        <strain evidence="1 2">CECT 7751</strain>
    </source>
</reference>
<dbReference type="RefSeq" id="WP_085889526.1">
    <property type="nucleotide sequence ID" value="NZ_FWFN01000008.1"/>
</dbReference>
<dbReference type="EMBL" id="FWFN01000008">
    <property type="protein sequence ID" value="SLN67480.1"/>
    <property type="molecule type" value="Genomic_DNA"/>
</dbReference>